<feature type="transmembrane region" description="Helical" evidence="7">
    <location>
        <begin position="393"/>
        <end position="413"/>
    </location>
</feature>
<sequence length="691" mass="76124">MTLPSTRDWIFSIKTFVAAMLALYIALASELPRPYWAMATVYIVSNPFVGATTSKALYRALGTLLGAAVSVLLVPPLVEMPFVLSLASALWIGVMLYLAMTDRTARSYVFLLAGYSLALIALPTVNAPEGIFDVAITRSEEIILGITCGAVVNSIVFPSKLAPVLGERTAAWFRDAAVYARETLAGRTAEKASTDSRQRMATMINSLEFLLSQLSYDGTRPDIVLQARELRARMSLLLPIISALSDPLRSLLAEPTREAATMRDVVERLSVWIEDTRRKPGSHADSTVRLVARELREEIASLEPPRETLEHWHAALLSTVLWRLKFMVDIWEDCVTLQHAISVDETRSWAPQFRHWRIGVVKPYFDYGMMLFSTLSTVLAVLVGSVLWIETGWVDGAGGVSLGAVACCFFAALDDPAPQVFRFFIASSISIVVAGVYLFVVLPNIHTFEMVVVAFAVPFICIGTLIPNPKFSQTAGVVAFSTATFISLQSAYEANFETFLNGNLSAEVGLLFAYLWVRVTRPFGAELSARRLTRSSWNDLVLAASPHALATQREMAARMLDRLLQLLPRLASTDAPDRLHPQVETFRDMRVGLNVLDLQVEREIADPRLHAAIDDVLVGVRAHFERCVEHNTRQIPPHSLLEAIDAALDRSIEPAARGEPAKVMHTLISLRLATFPDTPPPTSLRVAASPA</sequence>
<evidence type="ECO:0000313" key="8">
    <source>
        <dbReference type="EMBL" id="RKP58698.1"/>
    </source>
</evidence>
<evidence type="ECO:0000256" key="5">
    <source>
        <dbReference type="ARBA" id="ARBA00022989"/>
    </source>
</evidence>
<dbReference type="PANTHER" id="PTHR30509:SF9">
    <property type="entry name" value="MULTIDRUG RESISTANCE PROTEIN MDTO"/>
    <property type="match status" value="1"/>
</dbReference>
<keyword evidence="6 7" id="KW-0472">Membrane</keyword>
<gene>
    <name evidence="8" type="ORF">D7S86_01800</name>
</gene>
<evidence type="ECO:0000256" key="2">
    <source>
        <dbReference type="ARBA" id="ARBA00022448"/>
    </source>
</evidence>
<name>A0A494YD97_9BURK</name>
<comment type="caution">
    <text evidence="8">The sequence shown here is derived from an EMBL/GenBank/DDBJ whole genome shotgun (WGS) entry which is preliminary data.</text>
</comment>
<keyword evidence="4 7" id="KW-0812">Transmembrane</keyword>
<protein>
    <submittedName>
        <fullName evidence="8">FUSC family protein</fullName>
    </submittedName>
</protein>
<feature type="transmembrane region" description="Helical" evidence="7">
    <location>
        <begin position="364"/>
        <end position="387"/>
    </location>
</feature>
<dbReference type="PANTHER" id="PTHR30509">
    <property type="entry name" value="P-HYDROXYBENZOIC ACID EFFLUX PUMP SUBUNIT-RELATED"/>
    <property type="match status" value="1"/>
</dbReference>
<evidence type="ECO:0000313" key="9">
    <source>
        <dbReference type="Proteomes" id="UP000270342"/>
    </source>
</evidence>
<dbReference type="Proteomes" id="UP000270342">
    <property type="component" value="Unassembled WGS sequence"/>
</dbReference>
<feature type="transmembrane region" description="Helical" evidence="7">
    <location>
        <begin position="105"/>
        <end position="122"/>
    </location>
</feature>
<keyword evidence="9" id="KW-1185">Reference proteome</keyword>
<dbReference type="GO" id="GO:0005886">
    <property type="term" value="C:plasma membrane"/>
    <property type="evidence" value="ECO:0007669"/>
    <property type="project" value="UniProtKB-SubCell"/>
</dbReference>
<evidence type="ECO:0000256" key="3">
    <source>
        <dbReference type="ARBA" id="ARBA00022475"/>
    </source>
</evidence>
<dbReference type="OrthoDB" id="9807111at2"/>
<reference evidence="8 9" key="1">
    <citation type="submission" date="2018-10" db="EMBL/GenBank/DDBJ databases">
        <title>Robbsia sp. DHC34, isolated from soil.</title>
        <authorList>
            <person name="Gao Z.-H."/>
            <person name="Qiu L.-H."/>
        </authorList>
    </citation>
    <scope>NUCLEOTIDE SEQUENCE [LARGE SCALE GENOMIC DNA]</scope>
    <source>
        <strain evidence="8 9">DHC34</strain>
    </source>
</reference>
<dbReference type="GO" id="GO:0022857">
    <property type="term" value="F:transmembrane transporter activity"/>
    <property type="evidence" value="ECO:0007669"/>
    <property type="project" value="InterPro"/>
</dbReference>
<feature type="transmembrane region" description="Helical" evidence="7">
    <location>
        <begin position="33"/>
        <end position="49"/>
    </location>
</feature>
<organism evidence="8 9">
    <name type="scientific">Pararobbsia silviterrae</name>
    <dbReference type="NCBI Taxonomy" id="1792498"/>
    <lineage>
        <taxon>Bacteria</taxon>
        <taxon>Pseudomonadati</taxon>
        <taxon>Pseudomonadota</taxon>
        <taxon>Betaproteobacteria</taxon>
        <taxon>Burkholderiales</taxon>
        <taxon>Burkholderiaceae</taxon>
        <taxon>Pararobbsia</taxon>
    </lineage>
</organism>
<dbReference type="AlphaFoldDB" id="A0A494YD97"/>
<feature type="transmembrane region" description="Helical" evidence="7">
    <location>
        <begin position="56"/>
        <end position="74"/>
    </location>
</feature>
<keyword evidence="5 7" id="KW-1133">Transmembrane helix</keyword>
<feature type="transmembrane region" description="Helical" evidence="7">
    <location>
        <begin position="9"/>
        <end position="27"/>
    </location>
</feature>
<dbReference type="RefSeq" id="WP_121082664.1">
    <property type="nucleotide sequence ID" value="NZ_RBZU01000001.1"/>
</dbReference>
<evidence type="ECO:0000256" key="7">
    <source>
        <dbReference type="SAM" id="Phobius"/>
    </source>
</evidence>
<evidence type="ECO:0000256" key="6">
    <source>
        <dbReference type="ARBA" id="ARBA00023136"/>
    </source>
</evidence>
<dbReference type="Pfam" id="PF04632">
    <property type="entry name" value="FUSC"/>
    <property type="match status" value="1"/>
</dbReference>
<dbReference type="EMBL" id="RBZU01000001">
    <property type="protein sequence ID" value="RKP58698.1"/>
    <property type="molecule type" value="Genomic_DNA"/>
</dbReference>
<keyword evidence="2" id="KW-0813">Transport</keyword>
<feature type="transmembrane region" description="Helical" evidence="7">
    <location>
        <begin position="80"/>
        <end position="98"/>
    </location>
</feature>
<keyword evidence="3" id="KW-1003">Cell membrane</keyword>
<evidence type="ECO:0000256" key="1">
    <source>
        <dbReference type="ARBA" id="ARBA00004651"/>
    </source>
</evidence>
<feature type="transmembrane region" description="Helical" evidence="7">
    <location>
        <begin position="142"/>
        <end position="159"/>
    </location>
</feature>
<feature type="transmembrane region" description="Helical" evidence="7">
    <location>
        <begin position="448"/>
        <end position="467"/>
    </location>
</feature>
<dbReference type="InterPro" id="IPR006726">
    <property type="entry name" value="PHBA_efflux_AaeB/fusaric-R"/>
</dbReference>
<feature type="transmembrane region" description="Helical" evidence="7">
    <location>
        <begin position="420"/>
        <end position="442"/>
    </location>
</feature>
<evidence type="ECO:0000256" key="4">
    <source>
        <dbReference type="ARBA" id="ARBA00022692"/>
    </source>
</evidence>
<comment type="subcellular location">
    <subcellularLocation>
        <location evidence="1">Cell membrane</location>
        <topology evidence="1">Multi-pass membrane protein</topology>
    </subcellularLocation>
</comment>
<accession>A0A494YD97</accession>
<proteinExistence type="predicted"/>